<gene>
    <name evidence="2" type="ORF">NDI86_15360</name>
</gene>
<feature type="transmembrane region" description="Helical" evidence="1">
    <location>
        <begin position="48"/>
        <end position="68"/>
    </location>
</feature>
<keyword evidence="1" id="KW-1133">Transmembrane helix</keyword>
<reference evidence="2 3" key="1">
    <citation type="submission" date="2022-06" db="EMBL/GenBank/DDBJ databases">
        <title>Halomicroarcula sp. a new haloarchaeum isolate from saline soil.</title>
        <authorList>
            <person name="Strakova D."/>
            <person name="Galisteo C."/>
            <person name="Sanchez-Porro C."/>
            <person name="Ventosa A."/>
        </authorList>
    </citation>
    <scope>NUCLEOTIDE SEQUENCE [LARGE SCALE GENOMIC DNA]</scope>
    <source>
        <strain evidence="2 3">S3CR25-11</strain>
    </source>
</reference>
<dbReference type="Proteomes" id="UP001268864">
    <property type="component" value="Unassembled WGS sequence"/>
</dbReference>
<protein>
    <recommendedName>
        <fullName evidence="4">PH domain-containing protein</fullName>
    </recommendedName>
</protein>
<keyword evidence="3" id="KW-1185">Reference proteome</keyword>
<evidence type="ECO:0000313" key="2">
    <source>
        <dbReference type="EMBL" id="MDS0283505.1"/>
    </source>
</evidence>
<name>A0ABU2FRV7_9EURY</name>
<dbReference type="EMBL" id="JAMQOS010000005">
    <property type="protein sequence ID" value="MDS0283505.1"/>
    <property type="molecule type" value="Genomic_DNA"/>
</dbReference>
<evidence type="ECO:0000256" key="1">
    <source>
        <dbReference type="SAM" id="Phobius"/>
    </source>
</evidence>
<dbReference type="RefSeq" id="WP_310901336.1">
    <property type="nucleotide sequence ID" value="NZ_JAMQOS010000005.1"/>
</dbReference>
<organism evidence="2 3">
    <name type="scientific">Haloarcula onubensis</name>
    <dbReference type="NCBI Taxonomy" id="2950539"/>
    <lineage>
        <taxon>Archaea</taxon>
        <taxon>Methanobacteriati</taxon>
        <taxon>Methanobacteriota</taxon>
        <taxon>Stenosarchaea group</taxon>
        <taxon>Halobacteria</taxon>
        <taxon>Halobacteriales</taxon>
        <taxon>Haloarculaceae</taxon>
        <taxon>Haloarcula</taxon>
    </lineage>
</organism>
<feature type="transmembrane region" description="Helical" evidence="1">
    <location>
        <begin position="160"/>
        <end position="178"/>
    </location>
</feature>
<feature type="transmembrane region" description="Helical" evidence="1">
    <location>
        <begin position="102"/>
        <end position="128"/>
    </location>
</feature>
<keyword evidence="1" id="KW-0472">Membrane</keyword>
<proteinExistence type="predicted"/>
<comment type="caution">
    <text evidence="2">The sequence shown here is derived from an EMBL/GenBank/DDBJ whole genome shotgun (WGS) entry which is preliminary data.</text>
</comment>
<sequence length="280" mass="29750">MSPTAVPSATERSGDPLWDVLVGTYVALLGTPVVLLAATRLGVRTPGLLYGTTVTALALITGLGWRAAARRPRLAVRLGSTPVRWLPGAAPVPYALGGFASLAATGVVGVLAFFFGLGALVLGFVLGVMARTRHTDARLDGVETDATFEAGWPAAARRRLGLAVGAVVVVAAVCFAVGFLADRWLLQSAGQILFPAALVLYSSTAQRHYTVSAAGLEQRLPVARRLWSWARFAGYTRTSDALVLHRPRRVDIRLALADLDDPDAVEDAIARYLRASEPRR</sequence>
<keyword evidence="1" id="KW-0812">Transmembrane</keyword>
<evidence type="ECO:0008006" key="4">
    <source>
        <dbReference type="Google" id="ProtNLM"/>
    </source>
</evidence>
<accession>A0ABU2FRV7</accession>
<evidence type="ECO:0000313" key="3">
    <source>
        <dbReference type="Proteomes" id="UP001268864"/>
    </source>
</evidence>
<feature type="transmembrane region" description="Helical" evidence="1">
    <location>
        <begin position="20"/>
        <end position="41"/>
    </location>
</feature>